<dbReference type="PANTHER" id="PTHR39450:SF1">
    <property type="entry name" value="DUF1667 DOMAIN-CONTAINING PROTEIN"/>
    <property type="match status" value="1"/>
</dbReference>
<dbReference type="Pfam" id="PF07892">
    <property type="entry name" value="DUF1667"/>
    <property type="match status" value="1"/>
</dbReference>
<dbReference type="Gene3D" id="3.10.530.10">
    <property type="entry name" value="CPE0013-like"/>
    <property type="match status" value="1"/>
</dbReference>
<gene>
    <name evidence="1" type="ORF">ERS852381_01840</name>
</gene>
<evidence type="ECO:0000313" key="1">
    <source>
        <dbReference type="EMBL" id="CUO56137.1"/>
    </source>
</evidence>
<dbReference type="AlphaFoldDB" id="A0A174G3D4"/>
<dbReference type="PANTHER" id="PTHR39450">
    <property type="entry name" value="MOLYBDOPTERIN OXIDOREDUCTASE, 4FE-4S CLUSTER-BINDING SUBUNIT"/>
    <property type="match status" value="1"/>
</dbReference>
<name>A0A174G3D4_9ACTN</name>
<dbReference type="SUPFAM" id="SSF160148">
    <property type="entry name" value="CPE0013-like"/>
    <property type="match status" value="1"/>
</dbReference>
<dbReference type="Proteomes" id="UP000095468">
    <property type="component" value="Unassembled WGS sequence"/>
</dbReference>
<proteinExistence type="predicted"/>
<dbReference type="InterPro" id="IPR036593">
    <property type="entry name" value="CPE0013-like_sf"/>
</dbReference>
<evidence type="ECO:0000313" key="2">
    <source>
        <dbReference type="Proteomes" id="UP000095468"/>
    </source>
</evidence>
<dbReference type="RefSeq" id="WP_055287521.1">
    <property type="nucleotide sequence ID" value="NZ_CYYP01000021.1"/>
</dbReference>
<dbReference type="InterPro" id="IPR012460">
    <property type="entry name" value="DUF1667"/>
</dbReference>
<organism evidence="1 2">
    <name type="scientific">Collinsella aerofaciens</name>
    <dbReference type="NCBI Taxonomy" id="74426"/>
    <lineage>
        <taxon>Bacteria</taxon>
        <taxon>Bacillati</taxon>
        <taxon>Actinomycetota</taxon>
        <taxon>Coriobacteriia</taxon>
        <taxon>Coriobacteriales</taxon>
        <taxon>Coriobacteriaceae</taxon>
        <taxon>Collinsella</taxon>
    </lineage>
</organism>
<accession>A0A174G3D4</accession>
<sequence length="136" mass="14445">MSTNATETLQFNCTTCPSECLLTVEVGRDADGAVVEVRSVTGNNCPRGDKFAHQELTCPMRVLTTTVAVSGGDEALLPVRTAEAIPLELHAQAMALIRGLVVNAPIRMGDVVLPDLLNTNINLIASMDIDRAQVAN</sequence>
<reference evidence="1 2" key="1">
    <citation type="submission" date="2015-09" db="EMBL/GenBank/DDBJ databases">
        <authorList>
            <consortium name="Pathogen Informatics"/>
        </authorList>
    </citation>
    <scope>NUCLEOTIDE SEQUENCE [LARGE SCALE GENOMIC DNA]</scope>
    <source>
        <strain evidence="1 2">2789STDY5608823</strain>
    </source>
</reference>
<protein>
    <submittedName>
        <fullName evidence="1">Uncharacterized protein with conserved CXXC pairs</fullName>
    </submittedName>
</protein>
<dbReference type="EMBL" id="CYYP01000021">
    <property type="protein sequence ID" value="CUO56137.1"/>
    <property type="molecule type" value="Genomic_DNA"/>
</dbReference>